<accession>A0A0B2UKC6</accession>
<dbReference type="AlphaFoldDB" id="A0A0B2UKC6"/>
<dbReference type="OrthoDB" id="2192235at2759"/>
<comment type="caution">
    <text evidence="2">The sequence shown here is derived from an EMBL/GenBank/DDBJ whole genome shotgun (WGS) entry which is preliminary data.</text>
</comment>
<reference evidence="2 3" key="1">
    <citation type="journal article" date="2014" name="MBio">
        <title>The Ordospora colligata genome; evolution of extreme reduction in microsporidia and host-to-parasite horizontal gene transfer.</title>
        <authorList>
            <person name="Pombert J.-F."/>
            <person name="Haag K.L."/>
            <person name="Beidas S."/>
            <person name="Ebert D."/>
            <person name="Keeling P.J."/>
        </authorList>
    </citation>
    <scope>NUCLEOTIDE SEQUENCE [LARGE SCALE GENOMIC DNA]</scope>
    <source>
        <strain evidence="2 3">OC4</strain>
    </source>
</reference>
<proteinExistence type="predicted"/>
<sequence>MEIKENGEDMLHCSEGLTAVVDRLDMNNMQDVIWAYKHIDSVYRHSKADFGKIVGMLTMQKGIDFNTGLMILEEIGNVMHACFGKNVIDEEIMFVIDKCGVDLGDRGNMPLEWCADYVYKLVLPLSRLFTKQVVDIVAFLFTRTTVAQFDDLFEIFTGKKDVLAELHLLKVRLMRERSAKYICTKCRAQRMESDAIEDYIKALKISGNNTATNVENDVMRVNESEIESDKEQIVRTDFYAMDEFERCKSMSVEKQPDGLELCQDRPFSEDSHEESSSKVEDAQECLSDCKQTIVNDFKDSLELTSHGSGTLIVNAECKCKAYDQSEERRCLDEAKKYLLEIELASAKFFIENAALYLAFTFDKDLLDMFSKYINTEYRGVCAMNLFRMKTVEASVLEQMVCKMSDMRKEILMAESLVVSLATAKMYVAWCAETFESISTQSMNDYLEISKLYARFLRVFRHRKMFFVFDGICGSRVERISSSVGKHLANDLKEIIEMILSLYESNNEIDDGVDKLKSCIIIDDEQCEGVVNGACASDDLNCNVAHQEAHCSKCNENNEEEIIFEGIKCNEASEAFVRDKLKERILEICKCDKKVFLSQIGVIENFDEEFRTRVIKVLCSNYDEDWRYRRALLHCCKMHPLIFKDSGIVELFAKDRVFAVRRTALDMKQEEDEVEARRVSAIQEQSEKL</sequence>
<evidence type="ECO:0000313" key="3">
    <source>
        <dbReference type="Proteomes" id="UP000031056"/>
    </source>
</evidence>
<dbReference type="GeneID" id="26261820"/>
<protein>
    <submittedName>
        <fullName evidence="2">Uncharacterized protein</fullName>
    </submittedName>
</protein>
<organism evidence="2 3">
    <name type="scientific">Ordospora colligata OC4</name>
    <dbReference type="NCBI Taxonomy" id="1354746"/>
    <lineage>
        <taxon>Eukaryota</taxon>
        <taxon>Fungi</taxon>
        <taxon>Fungi incertae sedis</taxon>
        <taxon>Microsporidia</taxon>
        <taxon>Ordosporidae</taxon>
        <taxon>Ordospora</taxon>
    </lineage>
</organism>
<dbReference type="EMBL" id="JOKQ01000005">
    <property type="protein sequence ID" value="KHN69758.1"/>
    <property type="molecule type" value="Genomic_DNA"/>
</dbReference>
<dbReference type="VEuPathDB" id="MicrosporidiaDB:M896_051670"/>
<name>A0A0B2UKC6_9MICR</name>
<evidence type="ECO:0000313" key="2">
    <source>
        <dbReference type="EMBL" id="KHN69758.1"/>
    </source>
</evidence>
<dbReference type="InParanoid" id="A0A0B2UKC6"/>
<keyword evidence="3" id="KW-1185">Reference proteome</keyword>
<gene>
    <name evidence="2" type="ORF">M896_051670</name>
</gene>
<dbReference type="RefSeq" id="XP_014563800.1">
    <property type="nucleotide sequence ID" value="XM_014708314.1"/>
</dbReference>
<evidence type="ECO:0000256" key="1">
    <source>
        <dbReference type="SAM" id="MobiDB-lite"/>
    </source>
</evidence>
<feature type="region of interest" description="Disordered" evidence="1">
    <location>
        <begin position="261"/>
        <end position="280"/>
    </location>
</feature>
<dbReference type="Proteomes" id="UP000031056">
    <property type="component" value="Unassembled WGS sequence"/>
</dbReference>
<dbReference type="HOGENOM" id="CLU_429620_0_0_1"/>